<reference evidence="1 2" key="1">
    <citation type="submission" date="2015-07" db="EMBL/GenBank/DDBJ databases">
        <title>Comparative genomics of the Sigatoka disease complex on banana suggests a link between parallel evolutionary changes in Pseudocercospora fijiensis and Pseudocercospora eumusae and increased virulence on the banana host.</title>
        <authorList>
            <person name="Chang T.-C."/>
            <person name="Salvucci A."/>
            <person name="Crous P.W."/>
            <person name="Stergiopoulos I."/>
        </authorList>
    </citation>
    <scope>NUCLEOTIDE SEQUENCE [LARGE SCALE GENOMIC DNA]</scope>
    <source>
        <strain evidence="1 2">CBS 114824</strain>
    </source>
</reference>
<dbReference type="Proteomes" id="UP000070133">
    <property type="component" value="Unassembled WGS sequence"/>
</dbReference>
<proteinExistence type="predicted"/>
<dbReference type="AlphaFoldDB" id="A0A139HA41"/>
<evidence type="ECO:0000313" key="2">
    <source>
        <dbReference type="Proteomes" id="UP000070133"/>
    </source>
</evidence>
<evidence type="ECO:0000313" key="1">
    <source>
        <dbReference type="EMBL" id="KXS99319.1"/>
    </source>
</evidence>
<protein>
    <submittedName>
        <fullName evidence="1">Uncharacterized protein</fullName>
    </submittedName>
</protein>
<comment type="caution">
    <text evidence="1">The sequence shown here is derived from an EMBL/GenBank/DDBJ whole genome shotgun (WGS) entry which is preliminary data.</text>
</comment>
<name>A0A139HA41_9PEZI</name>
<accession>A0A139HA41</accession>
<sequence>MSSKHTSVPRQAYETAYPFECEYCGFDDETLISIANEYADQMCMDLAYIARIYRHDMRHCTTATCSSVVRSPGLPLTVVTRFRPRCA</sequence>
<dbReference type="OrthoDB" id="3649709at2759"/>
<keyword evidence="2" id="KW-1185">Reference proteome</keyword>
<organism evidence="1 2">
    <name type="scientific">Pseudocercospora eumusae</name>
    <dbReference type="NCBI Taxonomy" id="321146"/>
    <lineage>
        <taxon>Eukaryota</taxon>
        <taxon>Fungi</taxon>
        <taxon>Dikarya</taxon>
        <taxon>Ascomycota</taxon>
        <taxon>Pezizomycotina</taxon>
        <taxon>Dothideomycetes</taxon>
        <taxon>Dothideomycetidae</taxon>
        <taxon>Mycosphaerellales</taxon>
        <taxon>Mycosphaerellaceae</taxon>
        <taxon>Pseudocercospora</taxon>
    </lineage>
</organism>
<gene>
    <name evidence="1" type="ORF">AC578_6755</name>
</gene>
<dbReference type="EMBL" id="LFZN01000094">
    <property type="protein sequence ID" value="KXS99319.1"/>
    <property type="molecule type" value="Genomic_DNA"/>
</dbReference>